<feature type="transmembrane region" description="Helical" evidence="1">
    <location>
        <begin position="12"/>
        <end position="34"/>
    </location>
</feature>
<dbReference type="Proteomes" id="UP001524318">
    <property type="component" value="Unassembled WGS sequence"/>
</dbReference>
<dbReference type="InterPro" id="IPR028087">
    <property type="entry name" value="Tad_N"/>
</dbReference>
<keyword evidence="1" id="KW-1133">Transmembrane helix</keyword>
<organism evidence="3 4">
    <name type="scientific">Pseudarthrobacter humi</name>
    <dbReference type="NCBI Taxonomy" id="2952523"/>
    <lineage>
        <taxon>Bacteria</taxon>
        <taxon>Bacillati</taxon>
        <taxon>Actinomycetota</taxon>
        <taxon>Actinomycetes</taxon>
        <taxon>Micrococcales</taxon>
        <taxon>Micrococcaceae</taxon>
        <taxon>Pseudarthrobacter</taxon>
    </lineage>
</organism>
<feature type="domain" description="Putative Flp pilus-assembly TadG-like N-terminal" evidence="2">
    <location>
        <begin position="13"/>
        <end position="59"/>
    </location>
</feature>
<dbReference type="EMBL" id="JANCLV010000001">
    <property type="protein sequence ID" value="MCP8998416.1"/>
    <property type="molecule type" value="Genomic_DNA"/>
</dbReference>
<keyword evidence="1" id="KW-0812">Transmembrane</keyword>
<gene>
    <name evidence="3" type="ORF">NFC73_01515</name>
</gene>
<comment type="caution">
    <text evidence="3">The sequence shown here is derived from an EMBL/GenBank/DDBJ whole genome shotgun (WGS) entry which is preliminary data.</text>
</comment>
<evidence type="ECO:0000313" key="4">
    <source>
        <dbReference type="Proteomes" id="UP001524318"/>
    </source>
</evidence>
<keyword evidence="4" id="KW-1185">Reference proteome</keyword>
<keyword evidence="1" id="KW-0472">Membrane</keyword>
<dbReference type="RefSeq" id="WP_254747058.1">
    <property type="nucleotide sequence ID" value="NZ_JANCLV010000001.1"/>
</dbReference>
<evidence type="ECO:0000313" key="3">
    <source>
        <dbReference type="EMBL" id="MCP8998416.1"/>
    </source>
</evidence>
<accession>A0ABT1LJX8</accession>
<proteinExistence type="predicted"/>
<dbReference type="Pfam" id="PF13400">
    <property type="entry name" value="Tad"/>
    <property type="match status" value="1"/>
</dbReference>
<name>A0ABT1LJX8_9MICC</name>
<sequence length="342" mass="35605">MRRLNVEQKRERGGISVIVALLMVVLLGFAAIAVDVGMLYSERAQLQNGADAAALLVAQKCATSNADPNCAATSTLAASVLNGNALDGRSNVKSLALDLPNRTVNVTAGAQEEGQEPNKITLFFANALGFSSAEVNANASVQWGSPVKGTAPFPITVSICQVRGHTDEMVLLQLHGKLANGICNYGPSGAPVSGGFGGLVQDSGCGAYIDILVNEGGSETGSNPPQNCDATFYSWAADINAGKDVILLLPVFDGVSGTGSTAIYRMKTFAAFKVAGWKFSGGNTLPYTFHNRYPDVPLAFECREALQCKGIIGTFVKYVSLADGYTLGAVDPDGVTVVEISG</sequence>
<protein>
    <submittedName>
        <fullName evidence="3">Tad domain-containing protein</fullName>
    </submittedName>
</protein>
<evidence type="ECO:0000256" key="1">
    <source>
        <dbReference type="SAM" id="Phobius"/>
    </source>
</evidence>
<reference evidence="3 4" key="1">
    <citation type="submission" date="2022-06" db="EMBL/GenBank/DDBJ databases">
        <title>Pseudarthrobacter sp. strain RMG13 Genome sequencing and assembly.</title>
        <authorList>
            <person name="Kim I."/>
        </authorList>
    </citation>
    <scope>NUCLEOTIDE SEQUENCE [LARGE SCALE GENOMIC DNA]</scope>
    <source>
        <strain evidence="3 4">RMG13</strain>
    </source>
</reference>
<evidence type="ECO:0000259" key="2">
    <source>
        <dbReference type="Pfam" id="PF13400"/>
    </source>
</evidence>